<evidence type="ECO:0000256" key="1">
    <source>
        <dbReference type="SAM" id="Phobius"/>
    </source>
</evidence>
<evidence type="ECO:0008006" key="4">
    <source>
        <dbReference type="Google" id="ProtNLM"/>
    </source>
</evidence>
<dbReference type="EMBL" id="JBHPKH010000044">
    <property type="protein sequence ID" value="MFC1572853.1"/>
    <property type="molecule type" value="Genomic_DNA"/>
</dbReference>
<proteinExistence type="predicted"/>
<name>A0ABV6YKJ1_UNCEI</name>
<gene>
    <name evidence="2" type="ORF">ACFL6M_04560</name>
</gene>
<feature type="transmembrane region" description="Helical" evidence="1">
    <location>
        <begin position="23"/>
        <end position="41"/>
    </location>
</feature>
<keyword evidence="1" id="KW-0812">Transmembrane</keyword>
<protein>
    <recommendedName>
        <fullName evidence="4">DUF2892 domain-containing protein</fullName>
    </recommendedName>
</protein>
<comment type="caution">
    <text evidence="2">The sequence shown here is derived from an EMBL/GenBank/DDBJ whole genome shotgun (WGS) entry which is preliminary data.</text>
</comment>
<keyword evidence="1" id="KW-0472">Membrane</keyword>
<keyword evidence="3" id="KW-1185">Reference proteome</keyword>
<organism evidence="2 3">
    <name type="scientific">Eiseniibacteriota bacterium</name>
    <dbReference type="NCBI Taxonomy" id="2212470"/>
    <lineage>
        <taxon>Bacteria</taxon>
        <taxon>Candidatus Eiseniibacteriota</taxon>
    </lineage>
</organism>
<reference evidence="2 3" key="1">
    <citation type="submission" date="2024-09" db="EMBL/GenBank/DDBJ databases">
        <authorList>
            <person name="D'Angelo T."/>
        </authorList>
    </citation>
    <scope>NUCLEOTIDE SEQUENCE [LARGE SCALE GENOMIC DNA]</scope>
    <source>
        <strain evidence="2">SAG AM-320-E07</strain>
    </source>
</reference>
<keyword evidence="1" id="KW-1133">Transmembrane helix</keyword>
<evidence type="ECO:0000313" key="2">
    <source>
        <dbReference type="EMBL" id="MFC1572853.1"/>
    </source>
</evidence>
<evidence type="ECO:0000313" key="3">
    <source>
        <dbReference type="Proteomes" id="UP001593833"/>
    </source>
</evidence>
<accession>A0ABV6YKJ1</accession>
<dbReference type="Proteomes" id="UP001593833">
    <property type="component" value="Unassembled WGS sequence"/>
</dbReference>
<sequence length="58" mass="6511">MGFCFCRFIMAVLVIVLAWWDVSWGRIALTVLGGLLALMALRRDFCCCAKRLGKDATQ</sequence>